<dbReference type="EMBL" id="JAAGWB010000040">
    <property type="protein sequence ID" value="NEN52087.1"/>
    <property type="molecule type" value="Genomic_DNA"/>
</dbReference>
<dbReference type="SUPFAM" id="SSF53850">
    <property type="entry name" value="Periplasmic binding protein-like II"/>
    <property type="match status" value="1"/>
</dbReference>
<name>A0A6P0H8C5_9ACTN</name>
<gene>
    <name evidence="2" type="ORF">G3R41_14285</name>
    <name evidence="1" type="ORF">GCU67_13635</name>
</gene>
<evidence type="ECO:0000313" key="2">
    <source>
        <dbReference type="EMBL" id="NEN52087.1"/>
    </source>
</evidence>
<evidence type="ECO:0000313" key="1">
    <source>
        <dbReference type="EMBL" id="NEK95199.1"/>
    </source>
</evidence>
<dbReference type="Proteomes" id="UP000468828">
    <property type="component" value="Unassembled WGS sequence"/>
</dbReference>
<sequence>MSLLPSAAMADLNLRTVTRAQGNNRALLDGTVTPKGAGFEFVDVPVLVQGFRRMVRTLEFDVCEMALTTYLTAKAHGVAFTAVPAFLVRGFHHNAITVDTRHGISQPKDLEGRKVGVNRGYTVTTGVWARSILAGEYGVDLDSVTWVLSGDEHVAEYRPPANVVPAPAGRTLDEMLTSEELAAVVGVEIDSADTRPLIPHPDEAAHAALQQRGLWPINHLVVIRDELLAEHPDLGRRVFDAFAESKHGYVQQLRAGTLPQETATDRMHRTVMELTGWDDPLPYGIEPNRQVLEDLIRSAVDQKILDRAPRIEDAFTPDTRDVVA</sequence>
<reference evidence="2 4" key="2">
    <citation type="submission" date="2020-02" db="EMBL/GenBank/DDBJ databases">
        <title>The WGS of Modestobacter muralis DSM 100205.</title>
        <authorList>
            <person name="Jiang Z."/>
        </authorList>
    </citation>
    <scope>NUCLEOTIDE SEQUENCE [LARGE SCALE GENOMIC DNA]</scope>
    <source>
        <strain evidence="2 4">DSM 100205</strain>
    </source>
</reference>
<dbReference type="Gene3D" id="3.40.190.10">
    <property type="entry name" value="Periplasmic binding protein-like II"/>
    <property type="match status" value="2"/>
</dbReference>
<evidence type="ECO:0000313" key="4">
    <source>
        <dbReference type="Proteomes" id="UP000471152"/>
    </source>
</evidence>
<dbReference type="AlphaFoldDB" id="A0A6P0H8C5"/>
<proteinExistence type="predicted"/>
<dbReference type="EMBL" id="JAAGWH010000038">
    <property type="protein sequence ID" value="NEK95199.1"/>
    <property type="molecule type" value="Genomic_DNA"/>
</dbReference>
<reference evidence="1 3" key="1">
    <citation type="submission" date="2020-01" db="EMBL/GenBank/DDBJ databases">
        <title>the WGS Modestobacter muralis CPCC 204518.</title>
        <authorList>
            <person name="Jiang Z."/>
        </authorList>
    </citation>
    <scope>NUCLEOTIDE SEQUENCE [LARGE SCALE GENOMIC DNA]</scope>
    <source>
        <strain evidence="1 3">DSM 100205</strain>
    </source>
</reference>
<comment type="caution">
    <text evidence="2">The sequence shown here is derived from an EMBL/GenBank/DDBJ whole genome shotgun (WGS) entry which is preliminary data.</text>
</comment>
<evidence type="ECO:0000313" key="3">
    <source>
        <dbReference type="Proteomes" id="UP000468828"/>
    </source>
</evidence>
<organism evidence="2 4">
    <name type="scientific">Modestobacter muralis</name>
    <dbReference type="NCBI Taxonomy" id="1608614"/>
    <lineage>
        <taxon>Bacteria</taxon>
        <taxon>Bacillati</taxon>
        <taxon>Actinomycetota</taxon>
        <taxon>Actinomycetes</taxon>
        <taxon>Geodermatophilales</taxon>
        <taxon>Geodermatophilaceae</taxon>
        <taxon>Modestobacter</taxon>
    </lineage>
</organism>
<protein>
    <submittedName>
        <fullName evidence="2">ABC transporter substrate-binding protein</fullName>
    </submittedName>
</protein>
<keyword evidence="3" id="KW-1185">Reference proteome</keyword>
<accession>A0A6P0H8C5</accession>
<dbReference type="Proteomes" id="UP000471152">
    <property type="component" value="Unassembled WGS sequence"/>
</dbReference>